<dbReference type="SMART" id="SM00173">
    <property type="entry name" value="RAS"/>
    <property type="match status" value="1"/>
</dbReference>
<evidence type="ECO:0000256" key="1">
    <source>
        <dbReference type="ARBA" id="ARBA00022741"/>
    </source>
</evidence>
<dbReference type="Proteomes" id="UP000774326">
    <property type="component" value="Unassembled WGS sequence"/>
</dbReference>
<gene>
    <name evidence="3" type="ORF">WICPIJ_000115</name>
</gene>
<dbReference type="PRINTS" id="PR00449">
    <property type="entry name" value="RASTRNSFRMNG"/>
</dbReference>
<evidence type="ECO:0000256" key="2">
    <source>
        <dbReference type="ARBA" id="ARBA00023134"/>
    </source>
</evidence>
<organism evidence="3 4">
    <name type="scientific">Wickerhamomyces pijperi</name>
    <name type="common">Yeast</name>
    <name type="synonym">Pichia pijperi</name>
    <dbReference type="NCBI Taxonomy" id="599730"/>
    <lineage>
        <taxon>Eukaryota</taxon>
        <taxon>Fungi</taxon>
        <taxon>Dikarya</taxon>
        <taxon>Ascomycota</taxon>
        <taxon>Saccharomycotina</taxon>
        <taxon>Saccharomycetes</taxon>
        <taxon>Phaffomycetales</taxon>
        <taxon>Wickerhamomycetaceae</taxon>
        <taxon>Wickerhamomyces</taxon>
    </lineage>
</organism>
<protein>
    <recommendedName>
        <fullName evidence="5">GTP-binding protein</fullName>
    </recommendedName>
</protein>
<dbReference type="OrthoDB" id="5976022at2759"/>
<dbReference type="GO" id="GO:0003924">
    <property type="term" value="F:GTPase activity"/>
    <property type="evidence" value="ECO:0007669"/>
    <property type="project" value="InterPro"/>
</dbReference>
<reference evidence="3" key="1">
    <citation type="journal article" date="2021" name="Open Biol.">
        <title>Shared evolutionary footprints suggest mitochondrial oxidative damage underlies multiple complex I losses in fungi.</title>
        <authorList>
            <person name="Schikora-Tamarit M.A."/>
            <person name="Marcet-Houben M."/>
            <person name="Nosek J."/>
            <person name="Gabaldon T."/>
        </authorList>
    </citation>
    <scope>NUCLEOTIDE SEQUENCE</scope>
    <source>
        <strain evidence="3">CBS2887</strain>
    </source>
</reference>
<keyword evidence="2" id="KW-0342">GTP-binding</keyword>
<dbReference type="InterPro" id="IPR001806">
    <property type="entry name" value="Small_GTPase"/>
</dbReference>
<reference evidence="3" key="2">
    <citation type="submission" date="2021-01" db="EMBL/GenBank/DDBJ databases">
        <authorList>
            <person name="Schikora-Tamarit M.A."/>
        </authorList>
    </citation>
    <scope>NUCLEOTIDE SEQUENCE</scope>
    <source>
        <strain evidence="3">CBS2887</strain>
    </source>
</reference>
<dbReference type="SMART" id="SM00175">
    <property type="entry name" value="RAB"/>
    <property type="match status" value="1"/>
</dbReference>
<dbReference type="PROSITE" id="PS51421">
    <property type="entry name" value="RAS"/>
    <property type="match status" value="1"/>
</dbReference>
<dbReference type="SUPFAM" id="SSF52540">
    <property type="entry name" value="P-loop containing nucleoside triphosphate hydrolases"/>
    <property type="match status" value="1"/>
</dbReference>
<keyword evidence="1" id="KW-0547">Nucleotide-binding</keyword>
<dbReference type="InterPro" id="IPR027417">
    <property type="entry name" value="P-loop_NTPase"/>
</dbReference>
<dbReference type="GO" id="GO:0016020">
    <property type="term" value="C:membrane"/>
    <property type="evidence" value="ECO:0007669"/>
    <property type="project" value="InterPro"/>
</dbReference>
<dbReference type="GO" id="GO:0005525">
    <property type="term" value="F:GTP binding"/>
    <property type="evidence" value="ECO:0007669"/>
    <property type="project" value="UniProtKB-KW"/>
</dbReference>
<dbReference type="NCBIfam" id="TIGR00231">
    <property type="entry name" value="small_GTP"/>
    <property type="match status" value="1"/>
</dbReference>
<dbReference type="AlphaFoldDB" id="A0A9P8TSC6"/>
<dbReference type="PROSITE" id="PS51419">
    <property type="entry name" value="RAB"/>
    <property type="match status" value="1"/>
</dbReference>
<accession>A0A9P8TSC6</accession>
<sequence>MSSKTRKLSIVGARGVGKSTLVVQYVDNYFVESYYPTIQNQFTKFVKFRNNTYEVEILDTAGQDEFTIVQSGPIVHGYILVFSLNSRSSFDLMPIIRDKILDSTGKDDIPMVLVGNKLDLERKVSKEEGLALAKEFGNIPYVEVSAKLSGNTGEENTDINKIFLKLLEQIEGEKFDAQKEGCSVM</sequence>
<evidence type="ECO:0008006" key="5">
    <source>
        <dbReference type="Google" id="ProtNLM"/>
    </source>
</evidence>
<keyword evidence="4" id="KW-1185">Reference proteome</keyword>
<dbReference type="EMBL" id="JAEUBG010000064">
    <property type="protein sequence ID" value="KAH3688895.1"/>
    <property type="molecule type" value="Genomic_DNA"/>
</dbReference>
<dbReference type="SMART" id="SM00174">
    <property type="entry name" value="RHO"/>
    <property type="match status" value="1"/>
</dbReference>
<dbReference type="Pfam" id="PF00071">
    <property type="entry name" value="Ras"/>
    <property type="match status" value="1"/>
</dbReference>
<dbReference type="InterPro" id="IPR005225">
    <property type="entry name" value="Small_GTP-bd"/>
</dbReference>
<evidence type="ECO:0000313" key="4">
    <source>
        <dbReference type="Proteomes" id="UP000774326"/>
    </source>
</evidence>
<evidence type="ECO:0000313" key="3">
    <source>
        <dbReference type="EMBL" id="KAH3688895.1"/>
    </source>
</evidence>
<dbReference type="GO" id="GO:0007165">
    <property type="term" value="P:signal transduction"/>
    <property type="evidence" value="ECO:0007669"/>
    <property type="project" value="InterPro"/>
</dbReference>
<dbReference type="Gene3D" id="3.40.50.300">
    <property type="entry name" value="P-loop containing nucleotide triphosphate hydrolases"/>
    <property type="match status" value="1"/>
</dbReference>
<comment type="caution">
    <text evidence="3">The sequence shown here is derived from an EMBL/GenBank/DDBJ whole genome shotgun (WGS) entry which is preliminary data.</text>
</comment>
<proteinExistence type="predicted"/>
<dbReference type="PROSITE" id="PS51420">
    <property type="entry name" value="RHO"/>
    <property type="match status" value="1"/>
</dbReference>
<dbReference type="PANTHER" id="PTHR24070">
    <property type="entry name" value="RAS, DI-RAS, AND RHEB FAMILY MEMBERS OF SMALL GTPASE SUPERFAMILY"/>
    <property type="match status" value="1"/>
</dbReference>
<name>A0A9P8TSC6_WICPI</name>
<dbReference type="InterPro" id="IPR020849">
    <property type="entry name" value="Small_GTPase_Ras-type"/>
</dbReference>